<evidence type="ECO:0000256" key="1">
    <source>
        <dbReference type="ARBA" id="ARBA00004906"/>
    </source>
</evidence>
<dbReference type="UniPathway" id="UPA00143"/>
<evidence type="ECO:0000259" key="4">
    <source>
        <dbReference type="Pfam" id="PF03931"/>
    </source>
</evidence>
<dbReference type="InterPro" id="IPR011333">
    <property type="entry name" value="SKP1/BTB/POZ_sf"/>
</dbReference>
<evidence type="ECO:0000313" key="5">
    <source>
        <dbReference type="EMBL" id="KAG6502768.1"/>
    </source>
</evidence>
<evidence type="ECO:0000256" key="2">
    <source>
        <dbReference type="ARBA" id="ARBA00009993"/>
    </source>
</evidence>
<dbReference type="SUPFAM" id="SSF54695">
    <property type="entry name" value="POZ domain"/>
    <property type="match status" value="1"/>
</dbReference>
<dbReference type="Proteomes" id="UP000734854">
    <property type="component" value="Unassembled WGS sequence"/>
</dbReference>
<keyword evidence="3" id="KW-0833">Ubl conjugation pathway</keyword>
<feature type="domain" description="SKP1 component POZ" evidence="4">
    <location>
        <begin position="173"/>
        <end position="233"/>
    </location>
</feature>
<dbReference type="Gene3D" id="3.30.710.10">
    <property type="entry name" value="Potassium Channel Kv1.1, Chain A"/>
    <property type="match status" value="1"/>
</dbReference>
<dbReference type="GO" id="GO:0006511">
    <property type="term" value="P:ubiquitin-dependent protein catabolic process"/>
    <property type="evidence" value="ECO:0007669"/>
    <property type="project" value="InterPro"/>
</dbReference>
<dbReference type="GO" id="GO:0009867">
    <property type="term" value="P:jasmonic acid mediated signaling pathway"/>
    <property type="evidence" value="ECO:0007669"/>
    <property type="project" value="UniProtKB-ARBA"/>
</dbReference>
<dbReference type="EMBL" id="JACMSC010000010">
    <property type="protein sequence ID" value="KAG6502768.1"/>
    <property type="molecule type" value="Genomic_DNA"/>
</dbReference>
<sequence length="283" mass="31946">MAMTRSSFHASAVSLAMHAHSSSLVTIFVHANNPQTPSPQALFAALNVEDKLRSCGLKFRKMELKVEALDATNCLCRRVVVFEVGSVGELRVIWWDFETYGYCTQLDLLSKLQHEFVSPPAYIKQLGQAFCIYLRLKFLRRFVLAPVARVSVSFSNDDRFLLRFERFPMDTDKKIILLSSEGELFEVDAAVAMASQTIKYMVEGNCGYGGIPIPNVTSMILAKVIEYCKKHANVDAIEPTIEELLVWDNEFVKVEVATLFNLVLVRFDTSLIPSLFQIYSIPN</sequence>
<accession>A0A8J5GJN3</accession>
<comment type="pathway">
    <text evidence="1">Protein modification; protein ubiquitination.</text>
</comment>
<reference evidence="5 6" key="1">
    <citation type="submission" date="2020-08" db="EMBL/GenBank/DDBJ databases">
        <title>Plant Genome Project.</title>
        <authorList>
            <person name="Zhang R.-G."/>
        </authorList>
    </citation>
    <scope>NUCLEOTIDE SEQUENCE [LARGE SCALE GENOMIC DNA]</scope>
    <source>
        <tissue evidence="5">Rhizome</tissue>
    </source>
</reference>
<dbReference type="PANTHER" id="PTHR11165">
    <property type="entry name" value="SKP1"/>
    <property type="match status" value="1"/>
</dbReference>
<dbReference type="AlphaFoldDB" id="A0A8J5GJN3"/>
<dbReference type="GO" id="GO:0016567">
    <property type="term" value="P:protein ubiquitination"/>
    <property type="evidence" value="ECO:0007669"/>
    <property type="project" value="UniProtKB-UniPathway"/>
</dbReference>
<name>A0A8J5GJN3_ZINOF</name>
<organism evidence="5 6">
    <name type="scientific">Zingiber officinale</name>
    <name type="common">Ginger</name>
    <name type="synonym">Amomum zingiber</name>
    <dbReference type="NCBI Taxonomy" id="94328"/>
    <lineage>
        <taxon>Eukaryota</taxon>
        <taxon>Viridiplantae</taxon>
        <taxon>Streptophyta</taxon>
        <taxon>Embryophyta</taxon>
        <taxon>Tracheophyta</taxon>
        <taxon>Spermatophyta</taxon>
        <taxon>Magnoliopsida</taxon>
        <taxon>Liliopsida</taxon>
        <taxon>Zingiberales</taxon>
        <taxon>Zingiberaceae</taxon>
        <taxon>Zingiber</taxon>
    </lineage>
</organism>
<dbReference type="InterPro" id="IPR001232">
    <property type="entry name" value="SKP1-like"/>
</dbReference>
<dbReference type="InterPro" id="IPR016073">
    <property type="entry name" value="Skp1_comp_POZ"/>
</dbReference>
<dbReference type="SMART" id="SM00512">
    <property type="entry name" value="Skp1"/>
    <property type="match status" value="1"/>
</dbReference>
<protein>
    <recommendedName>
        <fullName evidence="4">SKP1 component POZ domain-containing protein</fullName>
    </recommendedName>
</protein>
<evidence type="ECO:0000313" key="6">
    <source>
        <dbReference type="Proteomes" id="UP000734854"/>
    </source>
</evidence>
<evidence type="ECO:0000256" key="3">
    <source>
        <dbReference type="ARBA" id="ARBA00022786"/>
    </source>
</evidence>
<keyword evidence="6" id="KW-1185">Reference proteome</keyword>
<comment type="similarity">
    <text evidence="2">Belongs to the SKP1 family.</text>
</comment>
<dbReference type="InterPro" id="IPR016897">
    <property type="entry name" value="SKP1"/>
</dbReference>
<dbReference type="Pfam" id="PF03931">
    <property type="entry name" value="Skp1_POZ"/>
    <property type="match status" value="1"/>
</dbReference>
<proteinExistence type="inferred from homology"/>
<gene>
    <name evidence="5" type="ORF">ZIOFF_035056</name>
</gene>
<comment type="caution">
    <text evidence="5">The sequence shown here is derived from an EMBL/GenBank/DDBJ whole genome shotgun (WGS) entry which is preliminary data.</text>
</comment>